<dbReference type="Pfam" id="PF04717">
    <property type="entry name" value="Phage_base_V"/>
    <property type="match status" value="1"/>
</dbReference>
<keyword evidence="3" id="KW-1185">Reference proteome</keyword>
<accession>A0A0W8IBW7</accession>
<evidence type="ECO:0000313" key="3">
    <source>
        <dbReference type="Proteomes" id="UP000054837"/>
    </source>
</evidence>
<evidence type="ECO:0000313" key="2">
    <source>
        <dbReference type="EMBL" id="KUG57437.1"/>
    </source>
</evidence>
<dbReference type="InterPro" id="IPR037026">
    <property type="entry name" value="Vgr_OB-fold_dom_sf"/>
</dbReference>
<sequence>MSGSGFYGKYRGTVESSLDPLGQGRVQVKCPAVLGDGTMSWAMPCVPYAGDGVGLFMVPPNGTNVWVEFEGGDPDKPILGGCFWGVAQAPAVPPVERMKVLKTDTATIEINDLVGMLTITASTPLGDATIEAGPAGLTISLGTQQIALGPLSVSVNNGALEVM</sequence>
<gene>
    <name evidence="2" type="ORF">AVL62_13515</name>
</gene>
<proteinExistence type="predicted"/>
<comment type="caution">
    <text evidence="2">The sequence shown here is derived from an EMBL/GenBank/DDBJ whole genome shotgun (WGS) entry which is preliminary data.</text>
</comment>
<dbReference type="AlphaFoldDB" id="A0A0W8IBW7"/>
<reference evidence="2 3" key="1">
    <citation type="submission" date="2015-12" db="EMBL/GenBank/DDBJ databases">
        <title>Serinicoccus chungangenesis strain CD08_5 genome sequencing and assembly.</title>
        <authorList>
            <person name="Chander A.M."/>
            <person name="Kaur G."/>
            <person name="Nair G.R."/>
            <person name="Dhawan D.K."/>
            <person name="Kochhar R.K."/>
            <person name="Mayilraj S."/>
            <person name="Bhadada S.K."/>
        </authorList>
    </citation>
    <scope>NUCLEOTIDE SEQUENCE [LARGE SCALE GENOMIC DNA]</scope>
    <source>
        <strain evidence="2 3">CD08_5</strain>
    </source>
</reference>
<dbReference type="Gene3D" id="2.40.50.230">
    <property type="entry name" value="Gp5 N-terminal domain"/>
    <property type="match status" value="1"/>
</dbReference>
<evidence type="ECO:0000259" key="1">
    <source>
        <dbReference type="Pfam" id="PF04717"/>
    </source>
</evidence>
<dbReference type="OrthoDB" id="9762420at2"/>
<dbReference type="SUPFAM" id="SSF69255">
    <property type="entry name" value="gp5 N-terminal domain-like"/>
    <property type="match status" value="1"/>
</dbReference>
<dbReference type="RefSeq" id="WP_058890272.1">
    <property type="nucleotide sequence ID" value="NZ_LQBL01000005.1"/>
</dbReference>
<dbReference type="Proteomes" id="UP000054837">
    <property type="component" value="Unassembled WGS sequence"/>
</dbReference>
<name>A0A0W8IBW7_9MICO</name>
<feature type="domain" description="Gp5/Type VI secretion system Vgr protein OB-fold" evidence="1">
    <location>
        <begin position="10"/>
        <end position="84"/>
    </location>
</feature>
<dbReference type="InterPro" id="IPR006531">
    <property type="entry name" value="Gp5/Vgr_OB"/>
</dbReference>
<organism evidence="2 3">
    <name type="scientific">Serinicoccus chungangensis</name>
    <dbReference type="NCBI Taxonomy" id="767452"/>
    <lineage>
        <taxon>Bacteria</taxon>
        <taxon>Bacillati</taxon>
        <taxon>Actinomycetota</taxon>
        <taxon>Actinomycetes</taxon>
        <taxon>Micrococcales</taxon>
        <taxon>Ornithinimicrobiaceae</taxon>
        <taxon>Serinicoccus</taxon>
    </lineage>
</organism>
<protein>
    <submittedName>
        <fullName evidence="2">Baseplate assembly protein</fullName>
    </submittedName>
</protein>
<dbReference type="EMBL" id="LQBL01000005">
    <property type="protein sequence ID" value="KUG57437.1"/>
    <property type="molecule type" value="Genomic_DNA"/>
</dbReference>
<dbReference type="STRING" id="767452.AVL62_13515"/>